<evidence type="ECO:0000313" key="2">
    <source>
        <dbReference type="EMBL" id="GIY22782.1"/>
    </source>
</evidence>
<keyword evidence="1" id="KW-1133">Transmembrane helix</keyword>
<proteinExistence type="predicted"/>
<dbReference type="Proteomes" id="UP001054837">
    <property type="component" value="Unassembled WGS sequence"/>
</dbReference>
<gene>
    <name evidence="2" type="ORF">CDAR_84651</name>
</gene>
<evidence type="ECO:0000313" key="3">
    <source>
        <dbReference type="Proteomes" id="UP001054837"/>
    </source>
</evidence>
<name>A0AAV4RRP4_9ARAC</name>
<evidence type="ECO:0000256" key="1">
    <source>
        <dbReference type="SAM" id="Phobius"/>
    </source>
</evidence>
<sequence>MRTSNSVGNASLVSDRFSLWVFFRSKGRGRPVNELDLASSREHQPRSIWELVEDQEPQPGSIWELIEDQEHQPGSIWELAEDQEYQPGSIREFVEDQEPQPSSIWRLVEDLEHHSNSNSRKNIRMINMKCHIFLVTKLLYIVLNMHYC</sequence>
<keyword evidence="1" id="KW-0812">Transmembrane</keyword>
<dbReference type="AlphaFoldDB" id="A0AAV4RRP4"/>
<keyword evidence="3" id="KW-1185">Reference proteome</keyword>
<feature type="transmembrane region" description="Helical" evidence="1">
    <location>
        <begin position="130"/>
        <end position="147"/>
    </location>
</feature>
<organism evidence="2 3">
    <name type="scientific">Caerostris darwini</name>
    <dbReference type="NCBI Taxonomy" id="1538125"/>
    <lineage>
        <taxon>Eukaryota</taxon>
        <taxon>Metazoa</taxon>
        <taxon>Ecdysozoa</taxon>
        <taxon>Arthropoda</taxon>
        <taxon>Chelicerata</taxon>
        <taxon>Arachnida</taxon>
        <taxon>Araneae</taxon>
        <taxon>Araneomorphae</taxon>
        <taxon>Entelegynae</taxon>
        <taxon>Araneoidea</taxon>
        <taxon>Araneidae</taxon>
        <taxon>Caerostris</taxon>
    </lineage>
</organism>
<accession>A0AAV4RRP4</accession>
<protein>
    <submittedName>
        <fullName evidence="2">Uncharacterized protein</fullName>
    </submittedName>
</protein>
<comment type="caution">
    <text evidence="2">The sequence shown here is derived from an EMBL/GenBank/DDBJ whole genome shotgun (WGS) entry which is preliminary data.</text>
</comment>
<reference evidence="2 3" key="1">
    <citation type="submission" date="2021-06" db="EMBL/GenBank/DDBJ databases">
        <title>Caerostris darwini draft genome.</title>
        <authorList>
            <person name="Kono N."/>
            <person name="Arakawa K."/>
        </authorList>
    </citation>
    <scope>NUCLEOTIDE SEQUENCE [LARGE SCALE GENOMIC DNA]</scope>
</reference>
<keyword evidence="1" id="KW-0472">Membrane</keyword>
<dbReference type="EMBL" id="BPLQ01006478">
    <property type="protein sequence ID" value="GIY22782.1"/>
    <property type="molecule type" value="Genomic_DNA"/>
</dbReference>